<protein>
    <recommendedName>
        <fullName evidence="6">DUF3139 domain-containing protein</fullName>
    </recommendedName>
</protein>
<keyword evidence="1" id="KW-1133">Transmembrane helix</keyword>
<dbReference type="KEGG" id="amol:AMOL_2448"/>
<accession>A0A2G1DH40</accession>
<dbReference type="AlphaFoldDB" id="A0A2G1DH40"/>
<evidence type="ECO:0000313" key="2">
    <source>
        <dbReference type="EMBL" id="AXX93390.1"/>
    </source>
</evidence>
<keyword evidence="4" id="KW-1185">Reference proteome</keyword>
<evidence type="ECO:0008006" key="6">
    <source>
        <dbReference type="Google" id="ProtNLM"/>
    </source>
</evidence>
<dbReference type="RefSeq" id="WP_099342685.1">
    <property type="nucleotide sequence ID" value="NZ_CP032098.1"/>
</dbReference>
<gene>
    <name evidence="2" type="ORF">AMOL_2448</name>
    <name evidence="3" type="ORF">CPU12_08525</name>
</gene>
<evidence type="ECO:0000313" key="3">
    <source>
        <dbReference type="EMBL" id="PHO17793.1"/>
    </source>
</evidence>
<reference evidence="2 5" key="2">
    <citation type="submission" date="2018-08" db="EMBL/GenBank/DDBJ databases">
        <title>Complete genome of the Arcobacter molluscorum type strain LMG 25693.</title>
        <authorList>
            <person name="Miller W.G."/>
            <person name="Yee E."/>
            <person name="Bono J.L."/>
        </authorList>
    </citation>
    <scope>NUCLEOTIDE SEQUENCE [LARGE SCALE GENOMIC DNA]</scope>
    <source>
        <strain evidence="2 5">CECT 7696</strain>
    </source>
</reference>
<dbReference type="Proteomes" id="UP000262712">
    <property type="component" value="Chromosome"/>
</dbReference>
<keyword evidence="1" id="KW-0472">Membrane</keyword>
<organism evidence="3 4">
    <name type="scientific">Malaciobacter molluscorum LMG 25693</name>
    <dbReference type="NCBI Taxonomy" id="870501"/>
    <lineage>
        <taxon>Bacteria</taxon>
        <taxon>Pseudomonadati</taxon>
        <taxon>Campylobacterota</taxon>
        <taxon>Epsilonproteobacteria</taxon>
        <taxon>Campylobacterales</taxon>
        <taxon>Arcobacteraceae</taxon>
        <taxon>Malaciobacter</taxon>
    </lineage>
</organism>
<reference evidence="3 4" key="1">
    <citation type="submission" date="2017-09" db="EMBL/GenBank/DDBJ databases">
        <title>Arcobacter canalis sp. nov., a new species isolated from a water canal contaminated with urban sewage.</title>
        <authorList>
            <person name="Perez-Cataluna A."/>
            <person name="Salas-Masso N."/>
            <person name="Figueras M.J."/>
        </authorList>
    </citation>
    <scope>NUCLEOTIDE SEQUENCE [LARGE SCALE GENOMIC DNA]</scope>
    <source>
        <strain evidence="3 4">F98-3</strain>
    </source>
</reference>
<dbReference type="EMBL" id="CP032098">
    <property type="protein sequence ID" value="AXX93390.1"/>
    <property type="molecule type" value="Genomic_DNA"/>
</dbReference>
<feature type="transmembrane region" description="Helical" evidence="1">
    <location>
        <begin position="12"/>
        <end position="33"/>
    </location>
</feature>
<dbReference type="EMBL" id="NXFY01000012">
    <property type="protein sequence ID" value="PHO17793.1"/>
    <property type="molecule type" value="Genomic_DNA"/>
</dbReference>
<dbReference type="Proteomes" id="UP000221222">
    <property type="component" value="Unassembled WGS sequence"/>
</dbReference>
<evidence type="ECO:0000256" key="1">
    <source>
        <dbReference type="SAM" id="Phobius"/>
    </source>
</evidence>
<proteinExistence type="predicted"/>
<name>A0A2G1DH40_9BACT</name>
<evidence type="ECO:0000313" key="4">
    <source>
        <dbReference type="Proteomes" id="UP000221222"/>
    </source>
</evidence>
<keyword evidence="1" id="KW-0812">Transmembrane</keyword>
<evidence type="ECO:0000313" key="5">
    <source>
        <dbReference type="Proteomes" id="UP000262712"/>
    </source>
</evidence>
<sequence length="108" mass="12608">MENEIRIIPKKTKILIAVLVILISVIFAILTYLKDLRMEEILNSLGYKNITNIQVINKMSVENKETRKNGTLYKVLFDNKDTKEECIGFVHKDSEGQYYDDFDCKKSE</sequence>